<evidence type="ECO:0000259" key="2">
    <source>
        <dbReference type="Pfam" id="PF19584"/>
    </source>
</evidence>
<dbReference type="EMBL" id="PQIB02000011">
    <property type="protein sequence ID" value="RLM85362.1"/>
    <property type="molecule type" value="Genomic_DNA"/>
</dbReference>
<feature type="compositionally biased region" description="Low complexity" evidence="1">
    <location>
        <begin position="74"/>
        <end position="87"/>
    </location>
</feature>
<protein>
    <recommendedName>
        <fullName evidence="2">MCAfunc domain-containing protein</fullName>
    </recommendedName>
</protein>
<accession>A0A3L6QNB4</accession>
<reference evidence="4" key="1">
    <citation type="journal article" date="2019" name="Nat. Commun.">
        <title>The genome of broomcorn millet.</title>
        <authorList>
            <person name="Zou C."/>
            <person name="Miki D."/>
            <person name="Li D."/>
            <person name="Tang Q."/>
            <person name="Xiao L."/>
            <person name="Rajput S."/>
            <person name="Deng P."/>
            <person name="Jia W."/>
            <person name="Huang R."/>
            <person name="Zhang M."/>
            <person name="Sun Y."/>
            <person name="Hu J."/>
            <person name="Fu X."/>
            <person name="Schnable P.S."/>
            <person name="Li F."/>
            <person name="Zhang H."/>
            <person name="Feng B."/>
            <person name="Zhu X."/>
            <person name="Liu R."/>
            <person name="Schnable J.C."/>
            <person name="Zhu J.-K."/>
            <person name="Zhang H."/>
        </authorList>
    </citation>
    <scope>NUCLEOTIDE SEQUENCE [LARGE SCALE GENOMIC DNA]</scope>
</reference>
<gene>
    <name evidence="3" type="ORF">C2845_PM04G05690</name>
</gene>
<evidence type="ECO:0000256" key="1">
    <source>
        <dbReference type="SAM" id="MobiDB-lite"/>
    </source>
</evidence>
<dbReference type="Gene3D" id="1.20.930.20">
    <property type="entry name" value="Adaptor protein Cbl, N-terminal domain"/>
    <property type="match status" value="1"/>
</dbReference>
<dbReference type="AlphaFoldDB" id="A0A3L6QNB4"/>
<dbReference type="OrthoDB" id="1891930at2759"/>
<feature type="domain" description="MCAfunc" evidence="2">
    <location>
        <begin position="173"/>
        <end position="237"/>
    </location>
</feature>
<dbReference type="Proteomes" id="UP000275267">
    <property type="component" value="Unassembled WGS sequence"/>
</dbReference>
<dbReference type="PANTHER" id="PTHR46604:SF1">
    <property type="entry name" value="OS11G0665800 PROTEIN"/>
    <property type="match status" value="1"/>
</dbReference>
<dbReference type="InterPro" id="IPR045766">
    <property type="entry name" value="MCAfunc"/>
</dbReference>
<dbReference type="Pfam" id="PF19584">
    <property type="entry name" value="MCAfunc"/>
    <property type="match status" value="1"/>
</dbReference>
<evidence type="ECO:0000313" key="4">
    <source>
        <dbReference type="Proteomes" id="UP000275267"/>
    </source>
</evidence>
<feature type="region of interest" description="Disordered" evidence="1">
    <location>
        <begin position="55"/>
        <end position="87"/>
    </location>
</feature>
<dbReference type="Gene3D" id="1.10.510.10">
    <property type="entry name" value="Transferase(Phosphotransferase) domain 1"/>
    <property type="match status" value="1"/>
</dbReference>
<comment type="caution">
    <text evidence="3">The sequence shown here is derived from an EMBL/GenBank/DDBJ whole genome shotgun (WGS) entry which is preliminary data.</text>
</comment>
<organism evidence="3 4">
    <name type="scientific">Panicum miliaceum</name>
    <name type="common">Proso millet</name>
    <name type="synonym">Broomcorn millet</name>
    <dbReference type="NCBI Taxonomy" id="4540"/>
    <lineage>
        <taxon>Eukaryota</taxon>
        <taxon>Viridiplantae</taxon>
        <taxon>Streptophyta</taxon>
        <taxon>Embryophyta</taxon>
        <taxon>Tracheophyta</taxon>
        <taxon>Spermatophyta</taxon>
        <taxon>Magnoliopsida</taxon>
        <taxon>Liliopsida</taxon>
        <taxon>Poales</taxon>
        <taxon>Poaceae</taxon>
        <taxon>PACMAD clade</taxon>
        <taxon>Panicoideae</taxon>
        <taxon>Panicodae</taxon>
        <taxon>Paniceae</taxon>
        <taxon>Panicinae</taxon>
        <taxon>Panicum</taxon>
        <taxon>Panicum sect. Panicum</taxon>
    </lineage>
</organism>
<sequence length="407" mass="45352">MAFSWSDKESACFVFKHSMTTMQTPMIMNVLMCINNAMSLDIVHERPQSLRRCEREPQPAALQSRRPIGIGGMAAAQPSSSDSLAPPLRRRSRRLVFDRRYGWIFDEWTDPADQALSGGRGMFCAVTMARSLVDAAASSSVNQKQEKEMALLNSLGQAATIAQLSGLDAFGLTSMIMQAVHTIRRNKKACKQLEHRVQMIADLLQSMEGSEMMQRPETRRPLNGLEHTLRCAYILNEDTAKLIRSFTSHSNPDARTEMSGAFERTRAVTEPFRVTEPLVAGKTGKSIDWPVWDLWNRGRLIEFVDPLLRGESRAAEIMRCIQIALLCVEENREDRPTMWDIVLMLSCEGAALPLPKQPAYCKRDVTAIIPGQTAAATSNVPEPGPESERLAGCVMGTTLSLLLLDRQ</sequence>
<name>A0A3L6QNB4_PANMI</name>
<proteinExistence type="predicted"/>
<keyword evidence="4" id="KW-1185">Reference proteome</keyword>
<dbReference type="STRING" id="4540.A0A3L6QNB4"/>
<evidence type="ECO:0000313" key="3">
    <source>
        <dbReference type="EMBL" id="RLM85362.1"/>
    </source>
</evidence>
<dbReference type="GO" id="GO:0007166">
    <property type="term" value="P:cell surface receptor signaling pathway"/>
    <property type="evidence" value="ECO:0007669"/>
    <property type="project" value="InterPro"/>
</dbReference>
<dbReference type="CDD" id="cd21037">
    <property type="entry name" value="MLKL_NTD"/>
    <property type="match status" value="1"/>
</dbReference>
<dbReference type="PANTHER" id="PTHR46604">
    <property type="entry name" value="PROTEIN MID1-COMPLEMENTING ACTIVITY 1"/>
    <property type="match status" value="1"/>
</dbReference>
<dbReference type="InterPro" id="IPR036537">
    <property type="entry name" value="Adaptor_Cbl_N_dom_sf"/>
</dbReference>
<dbReference type="InterPro" id="IPR059179">
    <property type="entry name" value="MLKL-like_MCAfunc"/>
</dbReference>